<dbReference type="InterPro" id="IPR016903">
    <property type="entry name" value="Nucleolar_cplx-assoc_3"/>
</dbReference>
<evidence type="ECO:0000259" key="7">
    <source>
        <dbReference type="Pfam" id="PF07540"/>
    </source>
</evidence>
<dbReference type="STRING" id="1408657.A0A0W4ZHQ3"/>
<evidence type="ECO:0000256" key="4">
    <source>
        <dbReference type="ARBA" id="ARBA00023242"/>
    </source>
</evidence>
<protein>
    <recommendedName>
        <fullName evidence="10">Nucleolar complex-associated protein 3 N-terminal domain-containing protein</fullName>
    </recommendedName>
</protein>
<dbReference type="GO" id="GO:0003682">
    <property type="term" value="F:chromatin binding"/>
    <property type="evidence" value="ECO:0007669"/>
    <property type="project" value="TreeGrafter"/>
</dbReference>
<organism evidence="8 9">
    <name type="scientific">Pneumocystis jirovecii (strain RU7)</name>
    <name type="common">Human pneumocystis pneumonia agent</name>
    <dbReference type="NCBI Taxonomy" id="1408657"/>
    <lineage>
        <taxon>Eukaryota</taxon>
        <taxon>Fungi</taxon>
        <taxon>Dikarya</taxon>
        <taxon>Ascomycota</taxon>
        <taxon>Taphrinomycotina</taxon>
        <taxon>Pneumocystomycetes</taxon>
        <taxon>Pneumocystaceae</taxon>
        <taxon>Pneumocystis</taxon>
    </lineage>
</organism>
<dbReference type="InterPro" id="IPR011501">
    <property type="entry name" value="Noc3_N"/>
</dbReference>
<dbReference type="RefSeq" id="XP_018228677.1">
    <property type="nucleotide sequence ID" value="XM_018375136.1"/>
</dbReference>
<keyword evidence="9" id="KW-1185">Reference proteome</keyword>
<dbReference type="Pfam" id="PF07540">
    <property type="entry name" value="NOC3p"/>
    <property type="match status" value="1"/>
</dbReference>
<dbReference type="VEuPathDB" id="FungiDB:T551_02873"/>
<dbReference type="GeneID" id="28941391"/>
<dbReference type="InterPro" id="IPR005612">
    <property type="entry name" value="CCAAT-binding_factor"/>
</dbReference>
<dbReference type="GO" id="GO:0005730">
    <property type="term" value="C:nucleolus"/>
    <property type="evidence" value="ECO:0007669"/>
    <property type="project" value="UniProtKB-SubCell"/>
</dbReference>
<dbReference type="EMBL" id="LFWA01000013">
    <property type="protein sequence ID" value="KTW27906.1"/>
    <property type="molecule type" value="Genomic_DNA"/>
</dbReference>
<keyword evidence="4" id="KW-0539">Nucleus</keyword>
<dbReference type="PANTHER" id="PTHR14428:SF5">
    <property type="entry name" value="NUCLEOLAR COMPLEX PROTEIN 3 HOMOLOG"/>
    <property type="match status" value="1"/>
</dbReference>
<evidence type="ECO:0000256" key="1">
    <source>
        <dbReference type="ARBA" id="ARBA00004604"/>
    </source>
</evidence>
<accession>A0A0W4ZHQ3</accession>
<dbReference type="GO" id="GO:0006270">
    <property type="term" value="P:DNA replication initiation"/>
    <property type="evidence" value="ECO:0007669"/>
    <property type="project" value="TreeGrafter"/>
</dbReference>
<evidence type="ECO:0000259" key="6">
    <source>
        <dbReference type="Pfam" id="PF03914"/>
    </source>
</evidence>
<comment type="similarity">
    <text evidence="2">Belongs to the CBF/MAK21 family.</text>
</comment>
<dbReference type="AlphaFoldDB" id="A0A0W4ZHQ3"/>
<dbReference type="PANTHER" id="PTHR14428">
    <property type="entry name" value="NUCLEOLAR COMPLEX PROTEIN 3"/>
    <property type="match status" value="1"/>
</dbReference>
<proteinExistence type="inferred from homology"/>
<comment type="subcellular location">
    <subcellularLocation>
        <location evidence="1">Nucleus</location>
        <location evidence="1">Nucleolus</location>
    </subcellularLocation>
</comment>
<evidence type="ECO:0000313" key="8">
    <source>
        <dbReference type="EMBL" id="KTW27906.1"/>
    </source>
</evidence>
<keyword evidence="3 5" id="KW-0175">Coiled coil</keyword>
<dbReference type="Proteomes" id="UP000053447">
    <property type="component" value="Unassembled WGS sequence"/>
</dbReference>
<feature type="domain" description="CCAAT-binding factor" evidence="6">
    <location>
        <begin position="484"/>
        <end position="661"/>
    </location>
</feature>
<dbReference type="Pfam" id="PF03914">
    <property type="entry name" value="CBF"/>
    <property type="match status" value="1"/>
</dbReference>
<evidence type="ECO:0008006" key="10">
    <source>
        <dbReference type="Google" id="ProtNLM"/>
    </source>
</evidence>
<sequence>MTHIASKESQKRTYEDSKIFFENNDVLQDTSITFEAKNAATACLYFKPHERVKKELKTEKKRHFCIPQSVQGQNTESIYERIPRQFNSEKNTPNTFTLPIKTKDGRICLKETQNVEKEELAKPSNEVLREYSNKTVQTETKETSKDIRETLASIAQKIIENPEENIKQLKALREITLNQTASIQRLGLLTQLAVYKDIIPGYSIRPLTDTEKASRMSKETKERRSFEESLVFNYYAYICLLSETIKIGQKSPKNSTQQFLSQISFSCVCHLLLSIPHFNYRDTLLEIISTKLTQKTPDASFIECKETIEKLFENDKEGRISFEIVKKLTNIIKKKNYKINSAVLNTFLKLEFLSQSNLTVSQKDIDNPRKRKHEKQFKSKKIRKLEKKNKKIENELDNIERINEEKEIFQGKILKLIFTTYFQILQNGFTNLIYASLEGVKKFSCLINIDFFEDLLKILKELLKNKFNVEPNMSIKNTTKGGLLCIITALKLLYEQARIKKIIDLDLSTFIIYLYSIMIPMSLNPYIETNIVHKSKKYENLDQDHAFNNLTEIDMFAECFNHIFYQDKNLNLLKASAFIKRLFTVLLGFPEKSILKSLELIQKLINKHPRLNSFLNSNENYGEGVYNGEIDNPDLSNPYLSFYWELVLLKKHYSPKISKIANNFFR</sequence>
<evidence type="ECO:0000256" key="2">
    <source>
        <dbReference type="ARBA" id="ARBA00007797"/>
    </source>
</evidence>
<dbReference type="eggNOG" id="KOG2153">
    <property type="taxonomic scope" value="Eukaryota"/>
</dbReference>
<gene>
    <name evidence="8" type="ORF">T551_02873</name>
</gene>
<reference evidence="9" key="1">
    <citation type="journal article" date="2016" name="Nat. Commun.">
        <title>Genome analysis of three Pneumocystis species reveals adaptation mechanisms to life exclusively in mammalian hosts.</title>
        <authorList>
            <person name="Ma L."/>
            <person name="Chen Z."/>
            <person name="Huang D.W."/>
            <person name="Kutty G."/>
            <person name="Ishihara M."/>
            <person name="Wang H."/>
            <person name="Abouelleil A."/>
            <person name="Bishop L."/>
            <person name="Davey E."/>
            <person name="Deng R."/>
            <person name="Deng X."/>
            <person name="Fan L."/>
            <person name="Fantoni G."/>
            <person name="Fitzgerald M."/>
            <person name="Gogineni E."/>
            <person name="Goldberg J.M."/>
            <person name="Handley G."/>
            <person name="Hu X."/>
            <person name="Huber C."/>
            <person name="Jiao X."/>
            <person name="Jones K."/>
            <person name="Levin J.Z."/>
            <person name="Liu Y."/>
            <person name="Macdonald P."/>
            <person name="Melnikov A."/>
            <person name="Raley C."/>
            <person name="Sassi M."/>
            <person name="Sherman B.T."/>
            <person name="Song X."/>
            <person name="Sykes S."/>
            <person name="Tran B."/>
            <person name="Walsh L."/>
            <person name="Xia Y."/>
            <person name="Yang J."/>
            <person name="Young S."/>
            <person name="Zeng Q."/>
            <person name="Zheng X."/>
            <person name="Stephens R."/>
            <person name="Nusbaum C."/>
            <person name="Birren B.W."/>
            <person name="Azadi P."/>
            <person name="Lempicki R.A."/>
            <person name="Cuomo C.A."/>
            <person name="Kovacs J.A."/>
        </authorList>
    </citation>
    <scope>NUCLEOTIDE SEQUENCE [LARGE SCALE GENOMIC DNA]</scope>
    <source>
        <strain evidence="9">RU7</strain>
    </source>
</reference>
<feature type="domain" description="Nucleolar complex-associated protein 3 N-terminal" evidence="7">
    <location>
        <begin position="148"/>
        <end position="237"/>
    </location>
</feature>
<evidence type="ECO:0000313" key="9">
    <source>
        <dbReference type="Proteomes" id="UP000053447"/>
    </source>
</evidence>
<evidence type="ECO:0000256" key="3">
    <source>
        <dbReference type="ARBA" id="ARBA00023054"/>
    </source>
</evidence>
<evidence type="ECO:0000256" key="5">
    <source>
        <dbReference type="SAM" id="Coils"/>
    </source>
</evidence>
<dbReference type="OrthoDB" id="10263597at2759"/>
<comment type="caution">
    <text evidence="8">The sequence shown here is derived from an EMBL/GenBank/DDBJ whole genome shotgun (WGS) entry which is preliminary data.</text>
</comment>
<feature type="coiled-coil region" evidence="5">
    <location>
        <begin position="375"/>
        <end position="412"/>
    </location>
</feature>
<name>A0A0W4ZHQ3_PNEJ7</name>